<keyword evidence="3" id="KW-1185">Reference proteome</keyword>
<dbReference type="Proteomes" id="UP000235786">
    <property type="component" value="Unassembled WGS sequence"/>
</dbReference>
<accession>A0A2J6RSR8</accession>
<feature type="compositionally biased region" description="Polar residues" evidence="1">
    <location>
        <begin position="468"/>
        <end position="477"/>
    </location>
</feature>
<dbReference type="EMBL" id="KZ613944">
    <property type="protein sequence ID" value="PMD41566.1"/>
    <property type="molecule type" value="Genomic_DNA"/>
</dbReference>
<proteinExistence type="predicted"/>
<feature type="region of interest" description="Disordered" evidence="1">
    <location>
        <begin position="696"/>
        <end position="721"/>
    </location>
</feature>
<feature type="compositionally biased region" description="Polar residues" evidence="1">
    <location>
        <begin position="701"/>
        <end position="721"/>
    </location>
</feature>
<evidence type="ECO:0000313" key="3">
    <source>
        <dbReference type="Proteomes" id="UP000235786"/>
    </source>
</evidence>
<dbReference type="AlphaFoldDB" id="A0A2J6RSR8"/>
<feature type="compositionally biased region" description="Polar residues" evidence="1">
    <location>
        <begin position="215"/>
        <end position="227"/>
    </location>
</feature>
<reference evidence="2 3" key="1">
    <citation type="submission" date="2016-04" db="EMBL/GenBank/DDBJ databases">
        <title>A degradative enzymes factory behind the ericoid mycorrhizal symbiosis.</title>
        <authorList>
            <consortium name="DOE Joint Genome Institute"/>
            <person name="Martino E."/>
            <person name="Morin E."/>
            <person name="Grelet G."/>
            <person name="Kuo A."/>
            <person name="Kohler A."/>
            <person name="Daghino S."/>
            <person name="Barry K."/>
            <person name="Choi C."/>
            <person name="Cichocki N."/>
            <person name="Clum A."/>
            <person name="Copeland A."/>
            <person name="Hainaut M."/>
            <person name="Haridas S."/>
            <person name="Labutti K."/>
            <person name="Lindquist E."/>
            <person name="Lipzen A."/>
            <person name="Khouja H.-R."/>
            <person name="Murat C."/>
            <person name="Ohm R."/>
            <person name="Olson A."/>
            <person name="Spatafora J."/>
            <person name="Veneault-Fourrey C."/>
            <person name="Henrissat B."/>
            <person name="Grigoriev I."/>
            <person name="Martin F."/>
            <person name="Perotto S."/>
        </authorList>
    </citation>
    <scope>NUCLEOTIDE SEQUENCE [LARGE SCALE GENOMIC DNA]</scope>
    <source>
        <strain evidence="2 3">F</strain>
    </source>
</reference>
<evidence type="ECO:0000256" key="1">
    <source>
        <dbReference type="SAM" id="MobiDB-lite"/>
    </source>
</evidence>
<feature type="region of interest" description="Disordered" evidence="1">
    <location>
        <begin position="452"/>
        <end position="477"/>
    </location>
</feature>
<evidence type="ECO:0000313" key="2">
    <source>
        <dbReference type="EMBL" id="PMD41566.1"/>
    </source>
</evidence>
<gene>
    <name evidence="2" type="ORF">L207DRAFT_528177</name>
</gene>
<protein>
    <submittedName>
        <fullName evidence="2">Uncharacterized protein</fullName>
    </submittedName>
</protein>
<organism evidence="2 3">
    <name type="scientific">Hyaloscypha variabilis (strain UAMH 11265 / GT02V1 / F)</name>
    <name type="common">Meliniomyces variabilis</name>
    <dbReference type="NCBI Taxonomy" id="1149755"/>
    <lineage>
        <taxon>Eukaryota</taxon>
        <taxon>Fungi</taxon>
        <taxon>Dikarya</taxon>
        <taxon>Ascomycota</taxon>
        <taxon>Pezizomycotina</taxon>
        <taxon>Leotiomycetes</taxon>
        <taxon>Helotiales</taxon>
        <taxon>Hyaloscyphaceae</taxon>
        <taxon>Hyaloscypha</taxon>
        <taxon>Hyaloscypha variabilis</taxon>
    </lineage>
</organism>
<name>A0A2J6RSR8_HYAVF</name>
<feature type="compositionally biased region" description="Polar residues" evidence="1">
    <location>
        <begin position="276"/>
        <end position="293"/>
    </location>
</feature>
<sequence>MNIPYKLQREQLLQNNNNVGMETMQTFNDNKNVSDLATADDQFSEIPNPAMARIFSTDNQFAALHSHATKVQVPPEQTTLFENSSLPNKGLYYGYEAGVIAPMNGFWMSGHSFINPALTPVSPYMMSSENFTSQEASRLQHSPMAGVSSEHLISNHNDFNQNERENLTSPYQDVQAHQELLQKLNFGAAFANIHPSELFPVPPGFQAHAGETKPQYMQSDQIQSHEQQNQKEKQRRAQPKMIGKVVPRAATSAKRQLIRKENHNSNNGGGGDSRSPWPSKNARPSPNQIGTLQNGSKVALDLDTGNWQATFINYDAVNKYLVSIGQPEIMDVVNNHLVSNGLRSIRLIQPADIASPTSTRNISDSALPDDHDQRLTTIAKGVVDNQDGGGVLPSLAPAEELRSKSDIQQAANTTTHNQYDLRDLGNAHSKPGKRKAVSVAEYADLTGEDDMAPITKKRRPNGTGMAKPTSSIQKQSTPNYRLKVPTKNSVAAHLSFEAEHYQSLCFEHSDIVPDPAHHSELSCGSQSSDKHQVKTKALCSGVPNDASKVSLGFDPYANDILGSGSRNDAFEPQSGVNSHRTDILSGSISNEAFENHFDVDSAPVNLWNSGLTSGTFDPPFDLESLPVGLFDSEGHDPFSGEKIVGSSSDTHLSSSSNVNIRNEARSNIGESSYNTHHVPELDADWFEQYDKANGVCESPPSDFTQNPNISFGNTFSQQQTS</sequence>
<feature type="region of interest" description="Disordered" evidence="1">
    <location>
        <begin position="201"/>
        <end position="293"/>
    </location>
</feature>
<dbReference type="OrthoDB" id="10667424at2759"/>